<feature type="non-terminal residue" evidence="7">
    <location>
        <position position="312"/>
    </location>
</feature>
<accession>A0A1R3KVY6</accession>
<feature type="region of interest" description="Disordered" evidence="5">
    <location>
        <begin position="246"/>
        <end position="284"/>
    </location>
</feature>
<organism evidence="7 8">
    <name type="scientific">Corchorus olitorius</name>
    <dbReference type="NCBI Taxonomy" id="93759"/>
    <lineage>
        <taxon>Eukaryota</taxon>
        <taxon>Viridiplantae</taxon>
        <taxon>Streptophyta</taxon>
        <taxon>Embryophyta</taxon>
        <taxon>Tracheophyta</taxon>
        <taxon>Spermatophyta</taxon>
        <taxon>Magnoliopsida</taxon>
        <taxon>eudicotyledons</taxon>
        <taxon>Gunneridae</taxon>
        <taxon>Pentapetalae</taxon>
        <taxon>rosids</taxon>
        <taxon>malvids</taxon>
        <taxon>Malvales</taxon>
        <taxon>Malvaceae</taxon>
        <taxon>Grewioideae</taxon>
        <taxon>Apeibeae</taxon>
        <taxon>Corchorus</taxon>
    </lineage>
</organism>
<keyword evidence="3" id="KW-0862">Zinc</keyword>
<feature type="domain" description="SWIM-type" evidence="6">
    <location>
        <begin position="179"/>
        <end position="211"/>
    </location>
</feature>
<evidence type="ECO:0000256" key="4">
    <source>
        <dbReference type="PROSITE-ProRule" id="PRU00325"/>
    </source>
</evidence>
<keyword evidence="2 4" id="KW-0863">Zinc-finger</keyword>
<evidence type="ECO:0000256" key="3">
    <source>
        <dbReference type="ARBA" id="ARBA00022833"/>
    </source>
</evidence>
<dbReference type="AlphaFoldDB" id="A0A1R3KVY6"/>
<evidence type="ECO:0000259" key="6">
    <source>
        <dbReference type="PROSITE" id="PS50966"/>
    </source>
</evidence>
<comment type="caution">
    <text evidence="7">The sequence shown here is derived from an EMBL/GenBank/DDBJ whole genome shotgun (WGS) entry which is preliminary data.</text>
</comment>
<evidence type="ECO:0000313" key="8">
    <source>
        <dbReference type="Proteomes" id="UP000187203"/>
    </source>
</evidence>
<dbReference type="OrthoDB" id="1001883at2759"/>
<dbReference type="PROSITE" id="PS50966">
    <property type="entry name" value="ZF_SWIM"/>
    <property type="match status" value="1"/>
</dbReference>
<evidence type="ECO:0000256" key="5">
    <source>
        <dbReference type="SAM" id="MobiDB-lite"/>
    </source>
</evidence>
<sequence length="312" mass="36444">GLKRAILDELPKSEHRNCARHVFANWSGRKSGKAFEQAFWGIVKARTEREWLDRVAVLKLLDKDLAKELLAKQKHPKHWTRAFFGEKCKCDIVDNNCCEAFNSIILEARMKSIITMLEDIRIQTMERIVQKRKIAKKWKHDYGPLVKAKFDEQKDEAVEWEMVWNGDGGCEIKKGPWQFTVNLEKRECSCRLWQITGIPCAHACRAIYHNGDDPDDFLHYYYSKKTYLETYKYNLEPINGSHEWVQTGLDPIQPPPPREKKLGRPKKNRRKSKDEPKKKGKLSRKWTVIHCSLCSGKGHNQVTCPTKVPEKQ</sequence>
<proteinExistence type="predicted"/>
<protein>
    <submittedName>
        <fullName evidence="7">Zinc finger, PMZ-type</fullName>
    </submittedName>
</protein>
<dbReference type="InterPro" id="IPR006564">
    <property type="entry name" value="Znf_PMZ"/>
</dbReference>
<dbReference type="PANTHER" id="PTHR31973">
    <property type="entry name" value="POLYPROTEIN, PUTATIVE-RELATED"/>
    <property type="match status" value="1"/>
</dbReference>
<dbReference type="GO" id="GO:0008270">
    <property type="term" value="F:zinc ion binding"/>
    <property type="evidence" value="ECO:0007669"/>
    <property type="project" value="UniProtKB-KW"/>
</dbReference>
<dbReference type="InterPro" id="IPR007527">
    <property type="entry name" value="Znf_SWIM"/>
</dbReference>
<keyword evidence="8" id="KW-1185">Reference proteome</keyword>
<dbReference type="Proteomes" id="UP000187203">
    <property type="component" value="Unassembled WGS sequence"/>
</dbReference>
<dbReference type="EMBL" id="AWUE01010872">
    <property type="protein sequence ID" value="OMP11199.1"/>
    <property type="molecule type" value="Genomic_DNA"/>
</dbReference>
<dbReference type="SMART" id="SM00575">
    <property type="entry name" value="ZnF_PMZ"/>
    <property type="match status" value="1"/>
</dbReference>
<dbReference type="Pfam" id="PF04434">
    <property type="entry name" value="SWIM"/>
    <property type="match status" value="1"/>
</dbReference>
<gene>
    <name evidence="7" type="ORF">COLO4_03966</name>
</gene>
<evidence type="ECO:0000313" key="7">
    <source>
        <dbReference type="EMBL" id="OMP11199.1"/>
    </source>
</evidence>
<keyword evidence="1" id="KW-0479">Metal-binding</keyword>
<reference evidence="8" key="1">
    <citation type="submission" date="2013-09" db="EMBL/GenBank/DDBJ databases">
        <title>Corchorus olitorius genome sequencing.</title>
        <authorList>
            <person name="Alam M."/>
            <person name="Haque M.S."/>
            <person name="Islam M.S."/>
            <person name="Emdad E.M."/>
            <person name="Islam M.M."/>
            <person name="Ahmed B."/>
            <person name="Halim A."/>
            <person name="Hossen Q.M.M."/>
            <person name="Hossain M.Z."/>
            <person name="Ahmed R."/>
            <person name="Khan M.M."/>
            <person name="Islam R."/>
            <person name="Rashid M.M."/>
            <person name="Khan S.A."/>
            <person name="Rahman M.S."/>
            <person name="Alam M."/>
            <person name="Yahiya A.S."/>
            <person name="Khan M.S."/>
            <person name="Azam M.S."/>
            <person name="Haque T."/>
            <person name="Lashkar M.Z.H."/>
            <person name="Akhand A.I."/>
            <person name="Morshed G."/>
            <person name="Roy S."/>
            <person name="Uddin K.S."/>
            <person name="Rabeya T."/>
            <person name="Hossain A.S."/>
            <person name="Chowdhury A."/>
            <person name="Snigdha A.R."/>
            <person name="Mortoza M.S."/>
            <person name="Matin S.A."/>
            <person name="Hoque S.M.E."/>
            <person name="Islam M.K."/>
            <person name="Roy D.K."/>
            <person name="Haider R."/>
            <person name="Moosa M.M."/>
            <person name="Elias S.M."/>
            <person name="Hasan A.M."/>
            <person name="Jahan S."/>
            <person name="Shafiuddin M."/>
            <person name="Mahmood N."/>
            <person name="Shommy N.S."/>
        </authorList>
    </citation>
    <scope>NUCLEOTIDE SEQUENCE [LARGE SCALE GENOMIC DNA]</scope>
    <source>
        <strain evidence="8">cv. O-4</strain>
    </source>
</reference>
<evidence type="ECO:0000256" key="1">
    <source>
        <dbReference type="ARBA" id="ARBA00022723"/>
    </source>
</evidence>
<feature type="non-terminal residue" evidence="7">
    <location>
        <position position="1"/>
    </location>
</feature>
<name>A0A1R3KVY6_9ROSI</name>
<evidence type="ECO:0000256" key="2">
    <source>
        <dbReference type="ARBA" id="ARBA00022771"/>
    </source>
</evidence>
<dbReference type="PANTHER" id="PTHR31973:SF187">
    <property type="entry name" value="MUTATOR TRANSPOSASE MUDRA PROTEIN"/>
    <property type="match status" value="1"/>
</dbReference>